<dbReference type="Gene3D" id="3.40.50.2300">
    <property type="match status" value="1"/>
</dbReference>
<evidence type="ECO:0000313" key="3">
    <source>
        <dbReference type="EMBL" id="OWA52382.1"/>
    </source>
</evidence>
<sequence>MNKISATFLLAFCLHKPSTNGQMRQIEILTSLNFNLSLSNDVVATGGAFDLAASNANGKYAGRVNVSVRHFYNASHRTCNDVAAQAVQMIAEYYFRQEQKRDTCYALVTSPCNDILGITSLSKGLGLLLLYNTLSKNDFLDPKDGPSNSIAIGGTNRGYCRAMLDILGYFKWFHVTVIIEGASIVPFYKNIGGLLVETSLQSPLPFALESYIMKPIPPKIFDKLFGLRSKRVEFMADQLDVANGDYVFLNLQPLQGETYGATSHFALDDNEHNISSGILKAFRSLLFIAYHPVTQEARQLSSAIARRSEQLFNVPIKNGSEPLDSFPTQASYDIVELFAALTNETAFSQENGLDCDGFRLARRSANRTFDLSTGRMFVNQGQARNLDLDIFGFNSSTSHLQAIGTYEWAKPFGRRLDWRKDAKSDWPTVDHKSPSDIPPCGFSGQEGACVDQSSSSSSWTTIVPVAVVIILLGLGFAFWWTNLSRTAPSPEWWLLLSEQILIRQFEATSNYALRVSNIPLPRRLLSKSKIVTKRRLQ</sequence>
<feature type="transmembrane region" description="Helical" evidence="1">
    <location>
        <begin position="459"/>
        <end position="480"/>
    </location>
</feature>
<reference evidence="4" key="1">
    <citation type="submission" date="2017-01" db="EMBL/GenBank/DDBJ databases">
        <title>Comparative genomics of anhydrobiosis in the tardigrade Hypsibius dujardini.</title>
        <authorList>
            <person name="Yoshida Y."/>
            <person name="Koutsovoulos G."/>
            <person name="Laetsch D."/>
            <person name="Stevens L."/>
            <person name="Kumar S."/>
            <person name="Horikawa D."/>
            <person name="Ishino K."/>
            <person name="Komine S."/>
            <person name="Tomita M."/>
            <person name="Blaxter M."/>
            <person name="Arakawa K."/>
        </authorList>
    </citation>
    <scope>NUCLEOTIDE SEQUENCE [LARGE SCALE GENOMIC DNA]</scope>
    <source>
        <strain evidence="4">Z151</strain>
    </source>
</reference>
<keyword evidence="1" id="KW-1133">Transmembrane helix</keyword>
<dbReference type="OrthoDB" id="6158579at2759"/>
<feature type="chain" id="PRO_5040770639" description="Receptor ligand binding region domain-containing protein" evidence="2">
    <location>
        <begin position="22"/>
        <end position="537"/>
    </location>
</feature>
<evidence type="ECO:0000313" key="4">
    <source>
        <dbReference type="Proteomes" id="UP000192578"/>
    </source>
</evidence>
<evidence type="ECO:0008006" key="5">
    <source>
        <dbReference type="Google" id="ProtNLM"/>
    </source>
</evidence>
<keyword evidence="1" id="KW-0472">Membrane</keyword>
<dbReference type="InterPro" id="IPR028082">
    <property type="entry name" value="Peripla_BP_I"/>
</dbReference>
<dbReference type="SUPFAM" id="SSF53822">
    <property type="entry name" value="Periplasmic binding protein-like I"/>
    <property type="match status" value="1"/>
</dbReference>
<proteinExistence type="predicted"/>
<dbReference type="AlphaFoldDB" id="A0A9X6NE91"/>
<organism evidence="3 4">
    <name type="scientific">Hypsibius exemplaris</name>
    <name type="common">Freshwater tardigrade</name>
    <dbReference type="NCBI Taxonomy" id="2072580"/>
    <lineage>
        <taxon>Eukaryota</taxon>
        <taxon>Metazoa</taxon>
        <taxon>Ecdysozoa</taxon>
        <taxon>Tardigrada</taxon>
        <taxon>Eutardigrada</taxon>
        <taxon>Parachela</taxon>
        <taxon>Hypsibioidea</taxon>
        <taxon>Hypsibiidae</taxon>
        <taxon>Hypsibius</taxon>
    </lineage>
</organism>
<evidence type="ECO:0000256" key="1">
    <source>
        <dbReference type="SAM" id="Phobius"/>
    </source>
</evidence>
<keyword evidence="2" id="KW-0732">Signal</keyword>
<dbReference type="Proteomes" id="UP000192578">
    <property type="component" value="Unassembled WGS sequence"/>
</dbReference>
<gene>
    <name evidence="3" type="ORF">BV898_16837</name>
</gene>
<feature type="signal peptide" evidence="2">
    <location>
        <begin position="1"/>
        <end position="21"/>
    </location>
</feature>
<dbReference type="EMBL" id="MTYJ01000265">
    <property type="protein sequence ID" value="OWA52382.1"/>
    <property type="molecule type" value="Genomic_DNA"/>
</dbReference>
<keyword evidence="1" id="KW-0812">Transmembrane</keyword>
<keyword evidence="4" id="KW-1185">Reference proteome</keyword>
<accession>A0A9X6NE91</accession>
<comment type="caution">
    <text evidence="3">The sequence shown here is derived from an EMBL/GenBank/DDBJ whole genome shotgun (WGS) entry which is preliminary data.</text>
</comment>
<name>A0A9X6NE91_HYPEX</name>
<protein>
    <recommendedName>
        <fullName evidence="5">Receptor ligand binding region domain-containing protein</fullName>
    </recommendedName>
</protein>
<evidence type="ECO:0000256" key="2">
    <source>
        <dbReference type="SAM" id="SignalP"/>
    </source>
</evidence>